<evidence type="ECO:0000313" key="3">
    <source>
        <dbReference type="EMBL" id="WSD10594.1"/>
    </source>
</evidence>
<evidence type="ECO:0000256" key="2">
    <source>
        <dbReference type="SAM" id="SignalP"/>
    </source>
</evidence>
<feature type="chain" id="PRO_5047314256" description="Lipoprotein" evidence="2">
    <location>
        <begin position="28"/>
        <end position="184"/>
    </location>
</feature>
<feature type="region of interest" description="Disordered" evidence="1">
    <location>
        <begin position="117"/>
        <end position="142"/>
    </location>
</feature>
<protein>
    <recommendedName>
        <fullName evidence="5">Lipoprotein</fullName>
    </recommendedName>
</protein>
<feature type="signal peptide" evidence="2">
    <location>
        <begin position="1"/>
        <end position="27"/>
    </location>
</feature>
<organism evidence="3 4">
    <name type="scientific">Streptomyces hirsutus</name>
    <dbReference type="NCBI Taxonomy" id="35620"/>
    <lineage>
        <taxon>Bacteria</taxon>
        <taxon>Bacillati</taxon>
        <taxon>Actinomycetota</taxon>
        <taxon>Actinomycetes</taxon>
        <taxon>Kitasatosporales</taxon>
        <taxon>Streptomycetaceae</taxon>
        <taxon>Streptomyces</taxon>
    </lineage>
</organism>
<keyword evidence="2" id="KW-0732">Signal</keyword>
<dbReference type="RefSeq" id="WP_326756297.1">
    <property type="nucleotide sequence ID" value="NZ_CP109134.1"/>
</dbReference>
<reference evidence="3 4" key="1">
    <citation type="submission" date="2022-10" db="EMBL/GenBank/DDBJ databases">
        <title>The complete genomes of actinobacterial strains from the NBC collection.</title>
        <authorList>
            <person name="Joergensen T.S."/>
            <person name="Alvarez Arevalo M."/>
            <person name="Sterndorff E.B."/>
            <person name="Faurdal D."/>
            <person name="Vuksanovic O."/>
            <person name="Mourched A.-S."/>
            <person name="Charusanti P."/>
            <person name="Shaw S."/>
            <person name="Blin K."/>
            <person name="Weber T."/>
        </authorList>
    </citation>
    <scope>NUCLEOTIDE SEQUENCE [LARGE SCALE GENOMIC DNA]</scope>
    <source>
        <strain evidence="3 4">NBC 01753</strain>
    </source>
</reference>
<dbReference type="EMBL" id="CP109134">
    <property type="protein sequence ID" value="WSD10594.1"/>
    <property type="molecule type" value="Genomic_DNA"/>
</dbReference>
<evidence type="ECO:0008006" key="5">
    <source>
        <dbReference type="Google" id="ProtNLM"/>
    </source>
</evidence>
<evidence type="ECO:0000256" key="1">
    <source>
        <dbReference type="SAM" id="MobiDB-lite"/>
    </source>
</evidence>
<gene>
    <name evidence="3" type="ORF">OIE73_36070</name>
</gene>
<proteinExistence type="predicted"/>
<dbReference type="Proteomes" id="UP001335325">
    <property type="component" value="Chromosome"/>
</dbReference>
<keyword evidence="4" id="KW-1185">Reference proteome</keyword>
<accession>A0ABZ1H002</accession>
<sequence>MHAIRVASAALLGVGALALAAAPGAVAVDGDVTPLGFGLRPALVEPGDRITLHVDRTGGECEGRATVSSQVLDTVTIPKNRSEATAEVYRDARPGAVHQVAFTCDGVTGTTSLTIAGGRPAPLPSPLPAESGSAARHPRGVHAGEGGSLAGLDLGGIGLGAALLTGSVGAAYRFTRRDGARDGA</sequence>
<dbReference type="GeneID" id="91548109"/>
<evidence type="ECO:0000313" key="4">
    <source>
        <dbReference type="Proteomes" id="UP001335325"/>
    </source>
</evidence>
<name>A0ABZ1H002_9ACTN</name>